<protein>
    <submittedName>
        <fullName evidence="2">DUF3098 domain-containing protein</fullName>
    </submittedName>
</protein>
<comment type="caution">
    <text evidence="2">The sequence shown here is derived from an EMBL/GenBank/DDBJ whole genome shotgun (WGS) entry which is preliminary data.</text>
</comment>
<evidence type="ECO:0000313" key="3">
    <source>
        <dbReference type="Proteomes" id="UP000317691"/>
    </source>
</evidence>
<accession>A0A538TPC0</accession>
<dbReference type="EMBL" id="VBOZ01000013">
    <property type="protein sequence ID" value="TMQ65440.1"/>
    <property type="molecule type" value="Genomic_DNA"/>
</dbReference>
<name>A0A538TPC0_UNCEI</name>
<organism evidence="2 3">
    <name type="scientific">Eiseniibacteriota bacterium</name>
    <dbReference type="NCBI Taxonomy" id="2212470"/>
    <lineage>
        <taxon>Bacteria</taxon>
        <taxon>Candidatus Eiseniibacteriota</taxon>
    </lineage>
</organism>
<gene>
    <name evidence="2" type="ORF">E6K79_04815</name>
</gene>
<dbReference type="AlphaFoldDB" id="A0A538TPC0"/>
<sequence length="52" mass="5501">MAFGRKNYVILAVAAAVILTGYLALSRGSITLAPILLLTGYLVLIPWGILAK</sequence>
<keyword evidence="1" id="KW-0812">Transmembrane</keyword>
<evidence type="ECO:0000313" key="2">
    <source>
        <dbReference type="EMBL" id="TMQ65440.1"/>
    </source>
</evidence>
<keyword evidence="1" id="KW-0472">Membrane</keyword>
<keyword evidence="1" id="KW-1133">Transmembrane helix</keyword>
<proteinExistence type="predicted"/>
<reference evidence="2 3" key="1">
    <citation type="journal article" date="2019" name="Nat. Microbiol.">
        <title>Mediterranean grassland soil C-N compound turnover is dependent on rainfall and depth, and is mediated by genomically divergent microorganisms.</title>
        <authorList>
            <person name="Diamond S."/>
            <person name="Andeer P.F."/>
            <person name="Li Z."/>
            <person name="Crits-Christoph A."/>
            <person name="Burstein D."/>
            <person name="Anantharaman K."/>
            <person name="Lane K.R."/>
            <person name="Thomas B.C."/>
            <person name="Pan C."/>
            <person name="Northen T.R."/>
            <person name="Banfield J.F."/>
        </authorList>
    </citation>
    <scope>NUCLEOTIDE SEQUENCE [LARGE SCALE GENOMIC DNA]</scope>
    <source>
        <strain evidence="2">WS_9</strain>
    </source>
</reference>
<dbReference type="Proteomes" id="UP000317691">
    <property type="component" value="Unassembled WGS sequence"/>
</dbReference>
<evidence type="ECO:0000256" key="1">
    <source>
        <dbReference type="SAM" id="Phobius"/>
    </source>
</evidence>
<feature type="transmembrane region" description="Helical" evidence="1">
    <location>
        <begin position="31"/>
        <end position="50"/>
    </location>
</feature>
<feature type="transmembrane region" description="Helical" evidence="1">
    <location>
        <begin position="7"/>
        <end position="25"/>
    </location>
</feature>